<evidence type="ECO:0000256" key="1">
    <source>
        <dbReference type="SAM" id="MobiDB-lite"/>
    </source>
</evidence>
<dbReference type="EMBL" id="JAIWYP010000103">
    <property type="protein sequence ID" value="KAH3689661.1"/>
    <property type="molecule type" value="Genomic_DNA"/>
</dbReference>
<evidence type="ECO:0000313" key="3">
    <source>
        <dbReference type="Proteomes" id="UP000828390"/>
    </source>
</evidence>
<sequence length="125" mass="14070">MGISYRSERLLFKACLKTAHNSTPSTSTTRNVILRCLWVIAVFRTRLAMKPTHPIRTALPDRLARMKNVFEHGLKQANTRVTYSVFKAPKACFTSVHPKWEANEGRGRERAMRASERAAGGQAGK</sequence>
<proteinExistence type="predicted"/>
<comment type="caution">
    <text evidence="2">The sequence shown here is derived from an EMBL/GenBank/DDBJ whole genome shotgun (WGS) entry which is preliminary data.</text>
</comment>
<feature type="region of interest" description="Disordered" evidence="1">
    <location>
        <begin position="103"/>
        <end position="125"/>
    </location>
</feature>
<accession>A0A9D3XYH4</accession>
<evidence type="ECO:0000313" key="2">
    <source>
        <dbReference type="EMBL" id="KAH3689661.1"/>
    </source>
</evidence>
<dbReference type="Proteomes" id="UP000828390">
    <property type="component" value="Unassembled WGS sequence"/>
</dbReference>
<reference evidence="2" key="2">
    <citation type="submission" date="2020-11" db="EMBL/GenBank/DDBJ databases">
        <authorList>
            <person name="McCartney M.A."/>
            <person name="Auch B."/>
            <person name="Kono T."/>
            <person name="Mallez S."/>
            <person name="Becker A."/>
            <person name="Gohl D.M."/>
            <person name="Silverstein K.A.T."/>
            <person name="Koren S."/>
            <person name="Bechman K.B."/>
            <person name="Herman A."/>
            <person name="Abrahante J.E."/>
            <person name="Garbe J."/>
        </authorList>
    </citation>
    <scope>NUCLEOTIDE SEQUENCE</scope>
    <source>
        <strain evidence="2">Duluth1</strain>
        <tissue evidence="2">Whole animal</tissue>
    </source>
</reference>
<dbReference type="AlphaFoldDB" id="A0A9D3XYH4"/>
<reference evidence="2" key="1">
    <citation type="journal article" date="2019" name="bioRxiv">
        <title>The Genome of the Zebra Mussel, Dreissena polymorpha: A Resource for Invasive Species Research.</title>
        <authorList>
            <person name="McCartney M.A."/>
            <person name="Auch B."/>
            <person name="Kono T."/>
            <person name="Mallez S."/>
            <person name="Zhang Y."/>
            <person name="Obille A."/>
            <person name="Becker A."/>
            <person name="Abrahante J.E."/>
            <person name="Garbe J."/>
            <person name="Badalamenti J.P."/>
            <person name="Herman A."/>
            <person name="Mangelson H."/>
            <person name="Liachko I."/>
            <person name="Sullivan S."/>
            <person name="Sone E.D."/>
            <person name="Koren S."/>
            <person name="Silverstein K.A.T."/>
            <person name="Beckman K.B."/>
            <person name="Gohl D.M."/>
        </authorList>
    </citation>
    <scope>NUCLEOTIDE SEQUENCE</scope>
    <source>
        <strain evidence="2">Duluth1</strain>
        <tissue evidence="2">Whole animal</tissue>
    </source>
</reference>
<name>A0A9D3XYH4_DREPO</name>
<protein>
    <submittedName>
        <fullName evidence="2">Uncharacterized protein</fullName>
    </submittedName>
</protein>
<keyword evidence="3" id="KW-1185">Reference proteome</keyword>
<organism evidence="2 3">
    <name type="scientific">Dreissena polymorpha</name>
    <name type="common">Zebra mussel</name>
    <name type="synonym">Mytilus polymorpha</name>
    <dbReference type="NCBI Taxonomy" id="45954"/>
    <lineage>
        <taxon>Eukaryota</taxon>
        <taxon>Metazoa</taxon>
        <taxon>Spiralia</taxon>
        <taxon>Lophotrochozoa</taxon>
        <taxon>Mollusca</taxon>
        <taxon>Bivalvia</taxon>
        <taxon>Autobranchia</taxon>
        <taxon>Heteroconchia</taxon>
        <taxon>Euheterodonta</taxon>
        <taxon>Imparidentia</taxon>
        <taxon>Neoheterodontei</taxon>
        <taxon>Myida</taxon>
        <taxon>Dreissenoidea</taxon>
        <taxon>Dreissenidae</taxon>
        <taxon>Dreissena</taxon>
    </lineage>
</organism>
<gene>
    <name evidence="2" type="ORF">DPMN_194678</name>
</gene>
<feature type="compositionally biased region" description="Basic and acidic residues" evidence="1">
    <location>
        <begin position="103"/>
        <end position="116"/>
    </location>
</feature>